<evidence type="ECO:0008006" key="8">
    <source>
        <dbReference type="Google" id="ProtNLM"/>
    </source>
</evidence>
<evidence type="ECO:0000256" key="3">
    <source>
        <dbReference type="ARBA" id="ARBA00023002"/>
    </source>
</evidence>
<evidence type="ECO:0000256" key="4">
    <source>
        <dbReference type="ARBA" id="ARBA00023004"/>
    </source>
</evidence>
<gene>
    <name evidence="6" type="ORF">FHR24_001795</name>
</gene>
<evidence type="ECO:0000256" key="1">
    <source>
        <dbReference type="ARBA" id="ARBA00022485"/>
    </source>
</evidence>
<dbReference type="EMBL" id="JAASQL010000002">
    <property type="protein sequence ID" value="NIJ45327.1"/>
    <property type="molecule type" value="Genomic_DNA"/>
</dbReference>
<name>A0ABX0U933_9FLAO</name>
<evidence type="ECO:0000256" key="5">
    <source>
        <dbReference type="ARBA" id="ARBA00023014"/>
    </source>
</evidence>
<dbReference type="Proteomes" id="UP000745859">
    <property type="component" value="Unassembled WGS sequence"/>
</dbReference>
<comment type="caution">
    <text evidence="6">The sequence shown here is derived from an EMBL/GenBank/DDBJ whole genome shotgun (WGS) entry which is preliminary data.</text>
</comment>
<reference evidence="6 7" key="1">
    <citation type="submission" date="2020-03" db="EMBL/GenBank/DDBJ databases">
        <title>Genomic Encyclopedia of Type Strains, Phase IV (KMG-IV): sequencing the most valuable type-strain genomes for metagenomic binning, comparative biology and taxonomic classification.</title>
        <authorList>
            <person name="Goeker M."/>
        </authorList>
    </citation>
    <scope>NUCLEOTIDE SEQUENCE [LARGE SCALE GENOMIC DNA]</scope>
    <source>
        <strain evidence="6 7">DSM 101599</strain>
    </source>
</reference>
<protein>
    <recommendedName>
        <fullName evidence="8">FAD dependent oxidoreductase</fullName>
    </recommendedName>
</protein>
<keyword evidence="2" id="KW-0479">Metal-binding</keyword>
<keyword evidence="1" id="KW-0004">4Fe-4S</keyword>
<accession>A0ABX0U933</accession>
<dbReference type="InterPro" id="IPR039650">
    <property type="entry name" value="HdrA-like"/>
</dbReference>
<keyword evidence="4" id="KW-0408">Iron</keyword>
<dbReference type="Pfam" id="PF12831">
    <property type="entry name" value="FAD_oxidored"/>
    <property type="match status" value="1"/>
</dbReference>
<dbReference type="InterPro" id="IPR036188">
    <property type="entry name" value="FAD/NAD-bd_sf"/>
</dbReference>
<proteinExistence type="predicted"/>
<dbReference type="Gene3D" id="3.50.50.60">
    <property type="entry name" value="FAD/NAD(P)-binding domain"/>
    <property type="match status" value="1"/>
</dbReference>
<keyword evidence="3" id="KW-0560">Oxidoreductase</keyword>
<evidence type="ECO:0000313" key="6">
    <source>
        <dbReference type="EMBL" id="NIJ45327.1"/>
    </source>
</evidence>
<dbReference type="PANTHER" id="PTHR43498:SF1">
    <property type="entry name" value="COB--COM HETERODISULFIDE REDUCTASE IRON-SULFUR SUBUNIT A"/>
    <property type="match status" value="1"/>
</dbReference>
<evidence type="ECO:0000256" key="2">
    <source>
        <dbReference type="ARBA" id="ARBA00022723"/>
    </source>
</evidence>
<sequence>MKRRDFFTKTAKSTLGLGLIPIIGSATNIEGSSSDFIYDDKIGGKRKRNTIHRHKDIKVDVAVIGGGIAGICAAVSAARNGVKVVLVQDRPVLGGNASSEIRVHLNGVTHLKDHMAERETGVVEELLLHNRFHNPQESYPVWDHILYDYVTSIPNLEVILNTSAIDVAMKKDKIKSVFCWQLTTETEITINAGIFIDCSGDGLVAASAGAKFRTGREASSEFNEKYAPKKADGWQMGATLLLSTKDMGKPMPFEAPNFTIPYDAERANKERKLKFFKDGFWWVEVGSEHDIIGEFEDNRKKLMGYAYGVWDYMKNSGKHPEVENYALDWVGSLPGKRESRRFIGDFILSEKDLTTYKHFDDAVAYGGWSLDEHNPGGIENIEERPSFFHERFKKVYEIPYRCLYSKNIPNLLFAGRNISQTHISLSSTRLMGTCSLMGQAVGTAAAMCINKGVEPRTIYKKYIHNLQEQLLRDDAYIPNRPAKDTNDLAPKANAIFASSTVSGNANLLVDGYSRDVKTDQGYDIHHWESDGQSAHVQLEWESLILLSKIEIKCDTNVHRNILMRKDSKNDTRFTNTVPVELLKSLDVEGRVNGKWVKLGGLDKNRKRLIKFNFDKIQTTAIRINVKETYGSKNVRLYEVRCYES</sequence>
<dbReference type="SUPFAM" id="SSF51905">
    <property type="entry name" value="FAD/NAD(P)-binding domain"/>
    <property type="match status" value="1"/>
</dbReference>
<evidence type="ECO:0000313" key="7">
    <source>
        <dbReference type="Proteomes" id="UP000745859"/>
    </source>
</evidence>
<organism evidence="6 7">
    <name type="scientific">Wenyingzhuangia heitensis</name>
    <dbReference type="NCBI Taxonomy" id="1487859"/>
    <lineage>
        <taxon>Bacteria</taxon>
        <taxon>Pseudomonadati</taxon>
        <taxon>Bacteroidota</taxon>
        <taxon>Flavobacteriia</taxon>
        <taxon>Flavobacteriales</taxon>
        <taxon>Flavobacteriaceae</taxon>
        <taxon>Wenyingzhuangia</taxon>
    </lineage>
</organism>
<dbReference type="PANTHER" id="PTHR43498">
    <property type="entry name" value="FERREDOXIN:COB-COM HETERODISULFIDE REDUCTASE SUBUNIT A"/>
    <property type="match status" value="1"/>
</dbReference>
<dbReference type="Gene3D" id="2.60.120.260">
    <property type="entry name" value="Galactose-binding domain-like"/>
    <property type="match status" value="1"/>
</dbReference>
<keyword evidence="7" id="KW-1185">Reference proteome</keyword>
<dbReference type="RefSeq" id="WP_167187194.1">
    <property type="nucleotide sequence ID" value="NZ_JAASQL010000002.1"/>
</dbReference>
<keyword evidence="5" id="KW-0411">Iron-sulfur</keyword>